<organism evidence="2 3">
    <name type="scientific">Brassica cretica</name>
    <name type="common">Mustard</name>
    <dbReference type="NCBI Taxonomy" id="69181"/>
    <lineage>
        <taxon>Eukaryota</taxon>
        <taxon>Viridiplantae</taxon>
        <taxon>Streptophyta</taxon>
        <taxon>Embryophyta</taxon>
        <taxon>Tracheophyta</taxon>
        <taxon>Spermatophyta</taxon>
        <taxon>Magnoliopsida</taxon>
        <taxon>eudicotyledons</taxon>
        <taxon>Gunneridae</taxon>
        <taxon>Pentapetalae</taxon>
        <taxon>rosids</taxon>
        <taxon>malvids</taxon>
        <taxon>Brassicales</taxon>
        <taxon>Brassicaceae</taxon>
        <taxon>Brassiceae</taxon>
        <taxon>Brassica</taxon>
    </lineage>
</organism>
<name>A0A8S9G7C0_BRACR</name>
<feature type="region of interest" description="Disordered" evidence="1">
    <location>
        <begin position="1"/>
        <end position="32"/>
    </location>
</feature>
<proteinExistence type="predicted"/>
<accession>A0A8S9G7C0</accession>
<evidence type="ECO:0000256" key="1">
    <source>
        <dbReference type="SAM" id="MobiDB-lite"/>
    </source>
</evidence>
<evidence type="ECO:0000313" key="2">
    <source>
        <dbReference type="EMBL" id="KAF2541169.1"/>
    </source>
</evidence>
<protein>
    <submittedName>
        <fullName evidence="2">Uncharacterized protein</fullName>
    </submittedName>
</protein>
<feature type="region of interest" description="Disordered" evidence="1">
    <location>
        <begin position="53"/>
        <end position="84"/>
    </location>
</feature>
<dbReference type="AlphaFoldDB" id="A0A8S9G7C0"/>
<dbReference type="EMBL" id="QGKW02002005">
    <property type="protein sequence ID" value="KAF2541169.1"/>
    <property type="molecule type" value="Genomic_DNA"/>
</dbReference>
<comment type="caution">
    <text evidence="2">The sequence shown here is derived from an EMBL/GenBank/DDBJ whole genome shotgun (WGS) entry which is preliminary data.</text>
</comment>
<gene>
    <name evidence="2" type="ORF">F2Q68_00032281</name>
</gene>
<evidence type="ECO:0000313" key="3">
    <source>
        <dbReference type="Proteomes" id="UP000712281"/>
    </source>
</evidence>
<sequence>MNVTTKSAAPKAAEARQEPQQHAPNNKPPQKKKIVYVVEENELSGSKVVVRKKGWSVYDRANDEQPQTTPAPSSSSPSSPDLNQWCRYHKSRRTIQGTASI</sequence>
<dbReference type="Proteomes" id="UP000712281">
    <property type="component" value="Unassembled WGS sequence"/>
</dbReference>
<reference evidence="2" key="1">
    <citation type="submission" date="2019-12" db="EMBL/GenBank/DDBJ databases">
        <title>Genome sequencing and annotation of Brassica cretica.</title>
        <authorList>
            <person name="Studholme D.J."/>
            <person name="Sarris P.F."/>
        </authorList>
    </citation>
    <scope>NUCLEOTIDE SEQUENCE</scope>
    <source>
        <strain evidence="2">PFS-001/15</strain>
        <tissue evidence="2">Leaf</tissue>
    </source>
</reference>